<feature type="chain" id="PRO_5045645366" description="Secreted protein" evidence="2">
    <location>
        <begin position="24"/>
        <end position="286"/>
    </location>
</feature>
<feature type="compositionally biased region" description="Acidic residues" evidence="1">
    <location>
        <begin position="122"/>
        <end position="170"/>
    </location>
</feature>
<reference evidence="3 4" key="1">
    <citation type="submission" date="2023-07" db="EMBL/GenBank/DDBJ databases">
        <title>Genomic Encyclopedia of Type Strains, Phase IV (KMG-IV): sequencing the most valuable type-strain genomes for metagenomic binning, comparative biology and taxonomic classification.</title>
        <authorList>
            <person name="Goeker M."/>
        </authorList>
    </citation>
    <scope>NUCLEOTIDE SEQUENCE [LARGE SCALE GENOMIC DNA]</scope>
    <source>
        <strain evidence="3 4">DSM 19154</strain>
    </source>
</reference>
<sequence length="286" mass="31910">MNNSALSKLNFSLLILCTVLLSACTGLQLSLSQGDKEEEPTEVTAEGLDESSFDYGTLYNEDFEVSNNFKYKSYPFLDIDKIDLDKVNDELLAFIIADLGLESAEITHEKEDDLVSENGTIVEEDEESEEINNEESDNSDSTDNESSLDEAQDEPEIVEDSTESKEEDSNESVAEGTVKDDGWIDGKGYPWSAFLRVDSVPSISVDSTTKTGVPHAYNPASDDFRYAPLTGESGLCPAEDCIPPRNLPSTAFFGEDGYIYDTEYAGTWEYYIDDVEKWTFYAWNFN</sequence>
<evidence type="ECO:0000256" key="2">
    <source>
        <dbReference type="SAM" id="SignalP"/>
    </source>
</evidence>
<gene>
    <name evidence="3" type="ORF">J2S05_001151</name>
</gene>
<feature type="signal peptide" evidence="2">
    <location>
        <begin position="1"/>
        <end position="23"/>
    </location>
</feature>
<organism evidence="3 4">
    <name type="scientific">Alkalicoccobacillus murimartini</name>
    <dbReference type="NCBI Taxonomy" id="171685"/>
    <lineage>
        <taxon>Bacteria</taxon>
        <taxon>Bacillati</taxon>
        <taxon>Bacillota</taxon>
        <taxon>Bacilli</taxon>
        <taxon>Bacillales</taxon>
        <taxon>Bacillaceae</taxon>
        <taxon>Alkalicoccobacillus</taxon>
    </lineage>
</organism>
<protein>
    <recommendedName>
        <fullName evidence="5">Secreted protein</fullName>
    </recommendedName>
</protein>
<evidence type="ECO:0000313" key="3">
    <source>
        <dbReference type="EMBL" id="MDQ0206377.1"/>
    </source>
</evidence>
<dbReference type="Proteomes" id="UP001225034">
    <property type="component" value="Unassembled WGS sequence"/>
</dbReference>
<keyword evidence="2" id="KW-0732">Signal</keyword>
<name>A0ABT9YEV8_9BACI</name>
<dbReference type="EMBL" id="JAUSUA010000001">
    <property type="protein sequence ID" value="MDQ0206377.1"/>
    <property type="molecule type" value="Genomic_DNA"/>
</dbReference>
<feature type="region of interest" description="Disordered" evidence="1">
    <location>
        <begin position="110"/>
        <end position="181"/>
    </location>
</feature>
<accession>A0ABT9YEV8</accession>
<proteinExistence type="predicted"/>
<evidence type="ECO:0000256" key="1">
    <source>
        <dbReference type="SAM" id="MobiDB-lite"/>
    </source>
</evidence>
<evidence type="ECO:0008006" key="5">
    <source>
        <dbReference type="Google" id="ProtNLM"/>
    </source>
</evidence>
<keyword evidence="4" id="KW-1185">Reference proteome</keyword>
<comment type="caution">
    <text evidence="3">The sequence shown here is derived from an EMBL/GenBank/DDBJ whole genome shotgun (WGS) entry which is preliminary data.</text>
</comment>
<dbReference type="RefSeq" id="WP_306980734.1">
    <property type="nucleotide sequence ID" value="NZ_JAUSUA010000001.1"/>
</dbReference>
<evidence type="ECO:0000313" key="4">
    <source>
        <dbReference type="Proteomes" id="UP001225034"/>
    </source>
</evidence>